<dbReference type="Proteomes" id="UP001176940">
    <property type="component" value="Unassembled WGS sequence"/>
</dbReference>
<sequence length="88" mass="9891">MGSNVAPPYANSYMALFEEEIVYPDPLFQAHCPFWKRYIDDVFCIWTESPILITSCKSPPGSSPPLDSPLLHSLPDCYLFSISLPLIP</sequence>
<dbReference type="EMBL" id="CAUEEQ010064296">
    <property type="protein sequence ID" value="CAJ0964962.1"/>
    <property type="molecule type" value="Genomic_DNA"/>
</dbReference>
<comment type="caution">
    <text evidence="1">The sequence shown here is derived from an EMBL/GenBank/DDBJ whole genome shotgun (WGS) entry which is preliminary data.</text>
</comment>
<reference evidence="1" key="1">
    <citation type="submission" date="2023-07" db="EMBL/GenBank/DDBJ databases">
        <authorList>
            <person name="Stuckert A."/>
        </authorList>
    </citation>
    <scope>NUCLEOTIDE SEQUENCE</scope>
</reference>
<evidence type="ECO:0000313" key="1">
    <source>
        <dbReference type="EMBL" id="CAJ0964962.1"/>
    </source>
</evidence>
<name>A0ABN9MDY6_9NEOB</name>
<organism evidence="1 2">
    <name type="scientific">Ranitomeya imitator</name>
    <name type="common">mimic poison frog</name>
    <dbReference type="NCBI Taxonomy" id="111125"/>
    <lineage>
        <taxon>Eukaryota</taxon>
        <taxon>Metazoa</taxon>
        <taxon>Chordata</taxon>
        <taxon>Craniata</taxon>
        <taxon>Vertebrata</taxon>
        <taxon>Euteleostomi</taxon>
        <taxon>Amphibia</taxon>
        <taxon>Batrachia</taxon>
        <taxon>Anura</taxon>
        <taxon>Neobatrachia</taxon>
        <taxon>Hyloidea</taxon>
        <taxon>Dendrobatidae</taxon>
        <taxon>Dendrobatinae</taxon>
        <taxon>Ranitomeya</taxon>
    </lineage>
</organism>
<evidence type="ECO:0000313" key="2">
    <source>
        <dbReference type="Proteomes" id="UP001176940"/>
    </source>
</evidence>
<protein>
    <submittedName>
        <fullName evidence="1">Uncharacterized protein</fullName>
    </submittedName>
</protein>
<proteinExistence type="predicted"/>
<keyword evidence="2" id="KW-1185">Reference proteome</keyword>
<dbReference type="PANTHER" id="PTHR21301">
    <property type="entry name" value="REVERSE TRANSCRIPTASE"/>
    <property type="match status" value="1"/>
</dbReference>
<dbReference type="PANTHER" id="PTHR21301:SF12">
    <property type="match status" value="1"/>
</dbReference>
<gene>
    <name evidence="1" type="ORF">RIMI_LOCUS19797510</name>
</gene>
<accession>A0ABN9MDY6</accession>